<reference evidence="5 6" key="1">
    <citation type="submission" date="2019-01" db="EMBL/GenBank/DDBJ databases">
        <title>Nocardioides guangzhouensis sp. nov., an actinobacterium isolated from soil.</title>
        <authorList>
            <person name="Fu Y."/>
            <person name="Cai Y."/>
            <person name="Lin Z."/>
            <person name="Chen P."/>
        </authorList>
    </citation>
    <scope>NUCLEOTIDE SEQUENCE [LARGE SCALE GENOMIC DNA]</scope>
    <source>
        <strain evidence="5 6">NBRC 105384</strain>
    </source>
</reference>
<organism evidence="5 6">
    <name type="scientific">Nocardioides iriomotensis</name>
    <dbReference type="NCBI Taxonomy" id="715784"/>
    <lineage>
        <taxon>Bacteria</taxon>
        <taxon>Bacillati</taxon>
        <taxon>Actinomycetota</taxon>
        <taxon>Actinomycetes</taxon>
        <taxon>Propionibacteriales</taxon>
        <taxon>Nocardioidaceae</taxon>
        <taxon>Nocardioides</taxon>
    </lineage>
</organism>
<dbReference type="SFLD" id="SFLDG01135">
    <property type="entry name" value="C1.5.6:_HAD__Beta-PGM__Phospha"/>
    <property type="match status" value="1"/>
</dbReference>
<dbReference type="Gene3D" id="1.10.150.240">
    <property type="entry name" value="Putative phosphatase, domain 2"/>
    <property type="match status" value="1"/>
</dbReference>
<evidence type="ECO:0000256" key="1">
    <source>
        <dbReference type="ARBA" id="ARBA00001946"/>
    </source>
</evidence>
<keyword evidence="3" id="KW-0479">Metal-binding</keyword>
<dbReference type="PANTHER" id="PTHR46193">
    <property type="entry name" value="6-PHOSPHOGLUCONATE PHOSPHATASE"/>
    <property type="match status" value="1"/>
</dbReference>
<dbReference type="InterPro" id="IPR023214">
    <property type="entry name" value="HAD_sf"/>
</dbReference>
<dbReference type="InterPro" id="IPR006439">
    <property type="entry name" value="HAD-SF_hydro_IA"/>
</dbReference>
<proteinExistence type="inferred from homology"/>
<dbReference type="InterPro" id="IPR051600">
    <property type="entry name" value="Beta-PGM-like"/>
</dbReference>
<evidence type="ECO:0000313" key="6">
    <source>
        <dbReference type="Proteomes" id="UP000291189"/>
    </source>
</evidence>
<dbReference type="GO" id="GO:0016787">
    <property type="term" value="F:hydrolase activity"/>
    <property type="evidence" value="ECO:0007669"/>
    <property type="project" value="UniProtKB-KW"/>
</dbReference>
<comment type="cofactor">
    <cofactor evidence="1">
        <name>Mg(2+)</name>
        <dbReference type="ChEBI" id="CHEBI:18420"/>
    </cofactor>
</comment>
<dbReference type="NCBIfam" id="TIGR01509">
    <property type="entry name" value="HAD-SF-IA-v3"/>
    <property type="match status" value="1"/>
</dbReference>
<gene>
    <name evidence="5" type="ORF">ETU37_13620</name>
</gene>
<dbReference type="EMBL" id="SDPU01000023">
    <property type="protein sequence ID" value="RYU11669.1"/>
    <property type="molecule type" value="Genomic_DNA"/>
</dbReference>
<dbReference type="InterPro" id="IPR036412">
    <property type="entry name" value="HAD-like_sf"/>
</dbReference>
<dbReference type="SFLD" id="SFLDG01129">
    <property type="entry name" value="C1.5:_HAD__Beta-PGM__Phosphata"/>
    <property type="match status" value="1"/>
</dbReference>
<dbReference type="Proteomes" id="UP000291189">
    <property type="component" value="Unassembled WGS sequence"/>
</dbReference>
<keyword evidence="6" id="KW-1185">Reference proteome</keyword>
<name>A0A4Q5J2E8_9ACTN</name>
<protein>
    <submittedName>
        <fullName evidence="5">HAD family hydrolase</fullName>
    </submittedName>
</protein>
<evidence type="ECO:0000313" key="5">
    <source>
        <dbReference type="EMBL" id="RYU11669.1"/>
    </source>
</evidence>
<evidence type="ECO:0000256" key="3">
    <source>
        <dbReference type="ARBA" id="ARBA00022723"/>
    </source>
</evidence>
<keyword evidence="4" id="KW-0460">Magnesium</keyword>
<dbReference type="InterPro" id="IPR023198">
    <property type="entry name" value="PGP-like_dom2"/>
</dbReference>
<accession>A0A4Q5J2E8</accession>
<evidence type="ECO:0000256" key="4">
    <source>
        <dbReference type="ARBA" id="ARBA00022842"/>
    </source>
</evidence>
<dbReference type="CDD" id="cd07526">
    <property type="entry name" value="HAD_BPGM_like"/>
    <property type="match status" value="1"/>
</dbReference>
<dbReference type="Pfam" id="PF00702">
    <property type="entry name" value="Hydrolase"/>
    <property type="match status" value="1"/>
</dbReference>
<dbReference type="NCBIfam" id="TIGR01549">
    <property type="entry name" value="HAD-SF-IA-v1"/>
    <property type="match status" value="1"/>
</dbReference>
<dbReference type="AlphaFoldDB" id="A0A4Q5J2E8"/>
<comment type="similarity">
    <text evidence="2">Belongs to the HAD-like hydrolase superfamily. CbbY/CbbZ/Gph/YieH family.</text>
</comment>
<dbReference type="SFLD" id="SFLDS00003">
    <property type="entry name" value="Haloacid_Dehalogenase"/>
    <property type="match status" value="1"/>
</dbReference>
<dbReference type="PANTHER" id="PTHR46193:SF10">
    <property type="entry name" value="6-PHOSPHOGLUCONATE PHOSPHATASE"/>
    <property type="match status" value="1"/>
</dbReference>
<dbReference type="OrthoDB" id="9797743at2"/>
<evidence type="ECO:0000256" key="2">
    <source>
        <dbReference type="ARBA" id="ARBA00006171"/>
    </source>
</evidence>
<dbReference type="Gene3D" id="3.40.50.1000">
    <property type="entry name" value="HAD superfamily/HAD-like"/>
    <property type="match status" value="1"/>
</dbReference>
<keyword evidence="5" id="KW-0378">Hydrolase</keyword>
<dbReference type="SUPFAM" id="SSF56784">
    <property type="entry name" value="HAD-like"/>
    <property type="match status" value="1"/>
</dbReference>
<sequence>MFDCDGVLVDSERLTVGVEARVLTELGWPMDAAEVVARWMGGTSAAQIADVAARLGPETAARFDDLTTAEVHAAFETDLVAVPGVADLVDHLHDAGVRTCVASSGSHERMALTLGLTGLRDRFDGRIFSATEVAHGKPAPDLFLHAAERMGTDPARCAVIEDSVHGVRAGVAAGMQVYGYAGGLSAPDALAAAGAVLFDEMIDLVAIFSHSSSSSA</sequence>
<dbReference type="GO" id="GO:0046872">
    <property type="term" value="F:metal ion binding"/>
    <property type="evidence" value="ECO:0007669"/>
    <property type="project" value="UniProtKB-KW"/>
</dbReference>
<comment type="caution">
    <text evidence="5">The sequence shown here is derived from an EMBL/GenBank/DDBJ whole genome shotgun (WGS) entry which is preliminary data.</text>
</comment>